<evidence type="ECO:0000256" key="1">
    <source>
        <dbReference type="ARBA" id="ARBA00006869"/>
    </source>
</evidence>
<dbReference type="Proteomes" id="UP000281332">
    <property type="component" value="Unassembled WGS sequence"/>
</dbReference>
<comment type="similarity">
    <text evidence="1">Belongs to the darcynin family.</text>
</comment>
<organism evidence="2 3">
    <name type="scientific">Candidatus Pantoea deserta</name>
    <dbReference type="NCBI Taxonomy" id="1869313"/>
    <lineage>
        <taxon>Bacteria</taxon>
        <taxon>Pseudomonadati</taxon>
        <taxon>Pseudomonadota</taxon>
        <taxon>Gammaproteobacteria</taxon>
        <taxon>Enterobacterales</taxon>
        <taxon>Erwiniaceae</taxon>
        <taxon>Pantoea</taxon>
    </lineage>
</organism>
<dbReference type="OrthoDB" id="73186at2"/>
<gene>
    <name evidence="2" type="ORF">BBB56_21125</name>
</gene>
<dbReference type="EMBL" id="RMVG01000024">
    <property type="protein sequence ID" value="RPD94315.1"/>
    <property type="molecule type" value="Genomic_DNA"/>
</dbReference>
<name>A0A3N4NFX7_9GAMM</name>
<reference evidence="2 3" key="1">
    <citation type="submission" date="2018-11" db="EMBL/GenBank/DDBJ databases">
        <title>Whole genome sequencing of Pantoea sp. RIT388.</title>
        <authorList>
            <person name="Gan H.M."/>
            <person name="Hudson A.O."/>
        </authorList>
    </citation>
    <scope>NUCLEOTIDE SEQUENCE [LARGE SCALE GENOMIC DNA]</scope>
    <source>
        <strain evidence="2 3">RIT388</strain>
    </source>
</reference>
<accession>A0A3N4NFX7</accession>
<proteinExistence type="inferred from homology"/>
<evidence type="ECO:0008006" key="4">
    <source>
        <dbReference type="Google" id="ProtNLM"/>
    </source>
</evidence>
<evidence type="ECO:0000313" key="2">
    <source>
        <dbReference type="EMBL" id="RPD94315.1"/>
    </source>
</evidence>
<dbReference type="InterPro" id="IPR031409">
    <property type="entry name" value="Darcynin"/>
</dbReference>
<comment type="caution">
    <text evidence="2">The sequence shown here is derived from an EMBL/GenBank/DDBJ whole genome shotgun (WGS) entry which is preliminary data.</text>
</comment>
<dbReference type="Pfam" id="PF17074">
    <property type="entry name" value="Darcynin"/>
    <property type="match status" value="1"/>
</dbReference>
<protein>
    <recommendedName>
        <fullName evidence="4">Darcynin 1</fullName>
    </recommendedName>
</protein>
<dbReference type="RefSeq" id="WP_123802869.1">
    <property type="nucleotide sequence ID" value="NZ_RMVG01000024.1"/>
</dbReference>
<sequence>MITVFVLLKTTQEWLRLERSERNRIADSVLSSVLSDSTVTLRMFDAEAFTTNCTDVAMFQAEDMQAFYFTIERLRDSELITRPYFEMVQIIPTIEDGYKAFEKNIPSQS</sequence>
<keyword evidence="3" id="KW-1185">Reference proteome</keyword>
<dbReference type="AlphaFoldDB" id="A0A3N4NFX7"/>
<evidence type="ECO:0000313" key="3">
    <source>
        <dbReference type="Proteomes" id="UP000281332"/>
    </source>
</evidence>